<evidence type="ECO:0000313" key="19">
    <source>
        <dbReference type="Proteomes" id="UP000198323"/>
    </source>
</evidence>
<reference evidence="18 19" key="1">
    <citation type="submission" date="2016-07" db="EMBL/GenBank/DDBJ databases">
        <title>Disparate Historic Effective Population Sizes Predicted by Modern Levels of Genome Diversity for the Scaled Quail (Callipepla squamata) and the Northern Bobwhite (Colinus virginianus): Inferences from First and Second Generation Draft Genome Assemblies for Sympatric New World Quail.</title>
        <authorList>
            <person name="Oldeschulte D.L."/>
            <person name="Halley Y.A."/>
            <person name="Bhattarai E.K."/>
            <person name="Brashear W.A."/>
            <person name="Hill J."/>
            <person name="Metz R.P."/>
            <person name="Johnson C.D."/>
            <person name="Rollins D."/>
            <person name="Peterson M.J."/>
            <person name="Bickhart D.M."/>
            <person name="Decker J.E."/>
            <person name="Seabury C.M."/>
        </authorList>
    </citation>
    <scope>NUCLEOTIDE SEQUENCE [LARGE SCALE GENOMIC DNA]</scope>
    <source>
        <strain evidence="18 19">Texas</strain>
        <tissue evidence="18">Leg muscle</tissue>
    </source>
</reference>
<protein>
    <recommendedName>
        <fullName evidence="17">Protein kinase domain-containing protein</fullName>
    </recommendedName>
</protein>
<comment type="caution">
    <text evidence="18">The sequence shown here is derived from an EMBL/GenBank/DDBJ whole genome shotgun (WGS) entry which is preliminary data.</text>
</comment>
<keyword evidence="8" id="KW-0418">Kinase</keyword>
<evidence type="ECO:0000256" key="10">
    <source>
        <dbReference type="ARBA" id="ARBA00023015"/>
    </source>
</evidence>
<dbReference type="PROSITE" id="PS50011">
    <property type="entry name" value="PROTEIN_KINASE_DOM"/>
    <property type="match status" value="1"/>
</dbReference>
<dbReference type="STRING" id="9009.A0A226MMY0"/>
<evidence type="ECO:0000256" key="6">
    <source>
        <dbReference type="ARBA" id="ARBA00022679"/>
    </source>
</evidence>
<feature type="region of interest" description="Disordered" evidence="16">
    <location>
        <begin position="74"/>
        <end position="135"/>
    </location>
</feature>
<keyword evidence="4" id="KW-0678">Repressor</keyword>
<dbReference type="OrthoDB" id="6070751at2759"/>
<dbReference type="GO" id="GO:0017069">
    <property type="term" value="F:snRNA binding"/>
    <property type="evidence" value="ECO:0007669"/>
    <property type="project" value="InterPro"/>
</dbReference>
<keyword evidence="13" id="KW-0539">Nucleus</keyword>
<dbReference type="AlphaFoldDB" id="A0A226MMY0"/>
<dbReference type="GO" id="GO:0005634">
    <property type="term" value="C:nucleus"/>
    <property type="evidence" value="ECO:0007669"/>
    <property type="project" value="UniProtKB-SubCell"/>
</dbReference>
<dbReference type="InterPro" id="IPR008271">
    <property type="entry name" value="Ser/Thr_kinase_AS"/>
</dbReference>
<dbReference type="SUPFAM" id="SSF56112">
    <property type="entry name" value="Protein kinase-like (PK-like)"/>
    <property type="match status" value="1"/>
</dbReference>
<comment type="subcellular location">
    <subcellularLocation>
        <location evidence="1">Nucleus</location>
    </subcellularLocation>
</comment>
<keyword evidence="7 14" id="KW-0547">Nucleotide-binding</keyword>
<evidence type="ECO:0000256" key="7">
    <source>
        <dbReference type="ARBA" id="ARBA00022741"/>
    </source>
</evidence>
<gene>
    <name evidence="18" type="ORF">ASZ78_003938</name>
</gene>
<dbReference type="GO" id="GO:0004674">
    <property type="term" value="F:protein serine/threonine kinase activity"/>
    <property type="evidence" value="ECO:0007669"/>
    <property type="project" value="UniProtKB-KW"/>
</dbReference>
<dbReference type="Pfam" id="PF15313">
    <property type="entry name" value="HEXIM"/>
    <property type="match status" value="1"/>
</dbReference>
<feature type="compositionally biased region" description="Acidic residues" evidence="16">
    <location>
        <begin position="105"/>
        <end position="120"/>
    </location>
</feature>
<evidence type="ECO:0000256" key="5">
    <source>
        <dbReference type="ARBA" id="ARBA00022527"/>
    </source>
</evidence>
<keyword evidence="10" id="KW-0805">Transcription regulation</keyword>
<dbReference type="Gene3D" id="3.30.200.20">
    <property type="entry name" value="Phosphorylase Kinase, domain 1"/>
    <property type="match status" value="1"/>
</dbReference>
<evidence type="ECO:0000259" key="17">
    <source>
        <dbReference type="PROSITE" id="PS50011"/>
    </source>
</evidence>
<dbReference type="InterPro" id="IPR011009">
    <property type="entry name" value="Kinase-like_dom_sf"/>
</dbReference>
<dbReference type="PANTHER" id="PTHR24342">
    <property type="entry name" value="SERINE/THREONINE-PROTEIN KINASE 17"/>
    <property type="match status" value="1"/>
</dbReference>
<feature type="compositionally biased region" description="Polar residues" evidence="16">
    <location>
        <begin position="246"/>
        <end position="261"/>
    </location>
</feature>
<evidence type="ECO:0000256" key="9">
    <source>
        <dbReference type="ARBA" id="ARBA00022840"/>
    </source>
</evidence>
<keyword evidence="11 15" id="KW-0175">Coiled coil</keyword>
<feature type="compositionally biased region" description="Basic and acidic residues" evidence="16">
    <location>
        <begin position="74"/>
        <end position="89"/>
    </location>
</feature>
<sequence>MADAERAPEAAPADPEAERGEAAEAAAEGAGDHEARPSEGGAAQPGLRPRYRAALSWEEKQQFDERQSLRASRLRAEMFAKGQPEEPDLKTGLYPRRSAAKSDDTSEEDFLEEAAEEDGGSDGMGGDGSEFLQRDFSETYERYHVESLQNMSKQELVKEYLELEKCLSRMEDENNRLRMESKKHGEAAEAARLLELEVDRLRAENLQLLRERDLRAAEAAPESQGAGRGVPSASPPHPNAAFTVSPDRTSTQTGTSGTVMSQAEGEEDFECCDVVINSLEKVSDVYTKLEKLGEGKFGTVYRLQEKATGKIRAGKFFRTRTAKEKQAARAEVELMNLLHHPRLVQCLAAFQSLTELVMVMEYVAGGELFERIVDDDFEHTEPSSTQYMRQILEGLQYMHGQAIVHLDLKPENIVCVSPGSHWLKIIDFGLAQKLAPDVPVRVLHGTPEFMAPEVVSFEPVGLATDMWSVGVICYILLSGESPFQGDSDMETLSNITAARWEFEEEIFSDISQQAKDFISQLLQKDPRCRLSSPGALQHPWLQQPLPRSTKALPKERIKQFLTRRKWQKTGKALLAINRLTLLSQNQDRRASETQDEEDSCCTAEEEQACGLLPWRGPSSSEPPTGEEEEDDSSTEAAGKA</sequence>
<accession>A0A226MMY0</accession>
<feature type="coiled-coil region" evidence="15">
    <location>
        <begin position="153"/>
        <end position="211"/>
    </location>
</feature>
<evidence type="ECO:0000256" key="15">
    <source>
        <dbReference type="SAM" id="Coils"/>
    </source>
</evidence>
<comment type="similarity">
    <text evidence="2">Belongs to the protein kinase superfamily. CAMK Ser/Thr protein kinase family.</text>
</comment>
<dbReference type="PRINTS" id="PR02094">
    <property type="entry name" value="HEXIMFAMILY"/>
</dbReference>
<dbReference type="GO" id="GO:0005737">
    <property type="term" value="C:cytoplasm"/>
    <property type="evidence" value="ECO:0007669"/>
    <property type="project" value="InterPro"/>
</dbReference>
<evidence type="ECO:0000256" key="16">
    <source>
        <dbReference type="SAM" id="MobiDB-lite"/>
    </source>
</evidence>
<dbReference type="GO" id="GO:0000122">
    <property type="term" value="P:negative regulation of transcription by RNA polymerase II"/>
    <property type="evidence" value="ECO:0007669"/>
    <property type="project" value="InterPro"/>
</dbReference>
<dbReference type="PROSITE" id="PS00108">
    <property type="entry name" value="PROTEIN_KINASE_ST"/>
    <property type="match status" value="1"/>
</dbReference>
<evidence type="ECO:0000256" key="3">
    <source>
        <dbReference type="ARBA" id="ARBA00008409"/>
    </source>
</evidence>
<evidence type="ECO:0000256" key="12">
    <source>
        <dbReference type="ARBA" id="ARBA00023163"/>
    </source>
</evidence>
<evidence type="ECO:0000256" key="14">
    <source>
        <dbReference type="PROSITE-ProRule" id="PRU10141"/>
    </source>
</evidence>
<dbReference type="GO" id="GO:0004861">
    <property type="term" value="F:cyclin-dependent protein serine/threonine kinase inhibitor activity"/>
    <property type="evidence" value="ECO:0007669"/>
    <property type="project" value="InterPro"/>
</dbReference>
<feature type="region of interest" description="Disordered" evidence="16">
    <location>
        <begin position="585"/>
        <end position="640"/>
    </location>
</feature>
<evidence type="ECO:0000256" key="2">
    <source>
        <dbReference type="ARBA" id="ARBA00006692"/>
    </source>
</evidence>
<feature type="domain" description="Protein kinase" evidence="17">
    <location>
        <begin position="286"/>
        <end position="541"/>
    </location>
</feature>
<dbReference type="GO" id="GO:0005524">
    <property type="term" value="F:ATP binding"/>
    <property type="evidence" value="ECO:0007669"/>
    <property type="project" value="UniProtKB-UniRule"/>
</dbReference>
<feature type="region of interest" description="Disordered" evidence="16">
    <location>
        <begin position="217"/>
        <end position="264"/>
    </location>
</feature>
<dbReference type="GO" id="GO:0043065">
    <property type="term" value="P:positive regulation of apoptotic process"/>
    <property type="evidence" value="ECO:0007669"/>
    <property type="project" value="TreeGrafter"/>
</dbReference>
<dbReference type="Gene3D" id="6.10.250.2910">
    <property type="match status" value="1"/>
</dbReference>
<evidence type="ECO:0000256" key="1">
    <source>
        <dbReference type="ARBA" id="ARBA00004123"/>
    </source>
</evidence>
<dbReference type="CDD" id="cd14103">
    <property type="entry name" value="STKc_MLCK"/>
    <property type="match status" value="1"/>
</dbReference>
<dbReference type="Proteomes" id="UP000198323">
    <property type="component" value="Unassembled WGS sequence"/>
</dbReference>
<feature type="binding site" evidence="14">
    <location>
        <position position="315"/>
    </location>
    <ligand>
        <name>ATP</name>
        <dbReference type="ChEBI" id="CHEBI:30616"/>
    </ligand>
</feature>
<evidence type="ECO:0000256" key="13">
    <source>
        <dbReference type="ARBA" id="ARBA00023242"/>
    </source>
</evidence>
<keyword evidence="19" id="KW-1185">Reference proteome</keyword>
<proteinExistence type="inferred from homology"/>
<dbReference type="GO" id="GO:0035556">
    <property type="term" value="P:intracellular signal transduction"/>
    <property type="evidence" value="ECO:0007669"/>
    <property type="project" value="TreeGrafter"/>
</dbReference>
<evidence type="ECO:0000313" key="18">
    <source>
        <dbReference type="EMBL" id="OXB56647.1"/>
    </source>
</evidence>
<dbReference type="Gene3D" id="1.10.510.10">
    <property type="entry name" value="Transferase(Phosphotransferase) domain 1"/>
    <property type="match status" value="1"/>
</dbReference>
<dbReference type="EMBL" id="MCFN01000626">
    <property type="protein sequence ID" value="OXB56647.1"/>
    <property type="molecule type" value="Genomic_DNA"/>
</dbReference>
<dbReference type="FunFam" id="1.10.510.10:FF:000594">
    <property type="entry name" value="Myosin light chain kinase isoform-III"/>
    <property type="match status" value="1"/>
</dbReference>
<name>A0A226MMY0_CALSU</name>
<feature type="region of interest" description="Disordered" evidence="16">
    <location>
        <begin position="1"/>
        <end position="53"/>
    </location>
</feature>
<dbReference type="PROSITE" id="PS00107">
    <property type="entry name" value="PROTEIN_KINASE_ATP"/>
    <property type="match status" value="1"/>
</dbReference>
<dbReference type="SMART" id="SM00220">
    <property type="entry name" value="S_TKc"/>
    <property type="match status" value="1"/>
</dbReference>
<feature type="compositionally biased region" description="Acidic residues" evidence="16">
    <location>
        <begin position="593"/>
        <end position="607"/>
    </location>
</feature>
<keyword evidence="6" id="KW-0808">Transferase</keyword>
<dbReference type="PANTHER" id="PTHR24342:SF20">
    <property type="entry name" value="MYOSIN LIGHT CHAIN KINASE, SMOOTH MUSCLE"/>
    <property type="match status" value="1"/>
</dbReference>
<feature type="compositionally biased region" description="Acidic residues" evidence="16">
    <location>
        <begin position="624"/>
        <end position="633"/>
    </location>
</feature>
<evidence type="ECO:0000256" key="4">
    <source>
        <dbReference type="ARBA" id="ARBA00022491"/>
    </source>
</evidence>
<dbReference type="Pfam" id="PF00069">
    <property type="entry name" value="Pkinase"/>
    <property type="match status" value="1"/>
</dbReference>
<evidence type="ECO:0000256" key="11">
    <source>
        <dbReference type="ARBA" id="ARBA00023054"/>
    </source>
</evidence>
<evidence type="ECO:0000256" key="8">
    <source>
        <dbReference type="ARBA" id="ARBA00022777"/>
    </source>
</evidence>
<comment type="similarity">
    <text evidence="3">Belongs to the HEXIM family.</text>
</comment>
<dbReference type="InterPro" id="IPR017441">
    <property type="entry name" value="Protein_kinase_ATP_BS"/>
</dbReference>
<keyword evidence="5" id="KW-0723">Serine/threonine-protein kinase</keyword>
<organism evidence="18 19">
    <name type="scientific">Callipepla squamata</name>
    <name type="common">Scaled quail</name>
    <dbReference type="NCBI Taxonomy" id="9009"/>
    <lineage>
        <taxon>Eukaryota</taxon>
        <taxon>Metazoa</taxon>
        <taxon>Chordata</taxon>
        <taxon>Craniata</taxon>
        <taxon>Vertebrata</taxon>
        <taxon>Euteleostomi</taxon>
        <taxon>Archelosauria</taxon>
        <taxon>Archosauria</taxon>
        <taxon>Dinosauria</taxon>
        <taxon>Saurischia</taxon>
        <taxon>Theropoda</taxon>
        <taxon>Coelurosauria</taxon>
        <taxon>Aves</taxon>
        <taxon>Neognathae</taxon>
        <taxon>Galloanserae</taxon>
        <taxon>Galliformes</taxon>
        <taxon>Odontophoridae</taxon>
        <taxon>Callipepla</taxon>
    </lineage>
</organism>
<keyword evidence="12" id="KW-0804">Transcription</keyword>
<dbReference type="InterPro" id="IPR024872">
    <property type="entry name" value="HEXIM"/>
</dbReference>
<keyword evidence="9 14" id="KW-0067">ATP-binding</keyword>
<dbReference type="InterPro" id="IPR000719">
    <property type="entry name" value="Prot_kinase_dom"/>
</dbReference>